<evidence type="ECO:0000313" key="2">
    <source>
        <dbReference type="Proteomes" id="UP001141806"/>
    </source>
</evidence>
<keyword evidence="2" id="KW-1185">Reference proteome</keyword>
<comment type="caution">
    <text evidence="1">The sequence shown here is derived from an EMBL/GenBank/DDBJ whole genome shotgun (WGS) entry which is preliminary data.</text>
</comment>
<dbReference type="AlphaFoldDB" id="A0A9Q0KJK0"/>
<proteinExistence type="predicted"/>
<gene>
    <name evidence="1" type="ORF">NE237_004866</name>
</gene>
<reference evidence="1" key="1">
    <citation type="journal article" date="2023" name="Plant J.">
        <title>The genome of the king protea, Protea cynaroides.</title>
        <authorList>
            <person name="Chang J."/>
            <person name="Duong T.A."/>
            <person name="Schoeman C."/>
            <person name="Ma X."/>
            <person name="Roodt D."/>
            <person name="Barker N."/>
            <person name="Li Z."/>
            <person name="Van de Peer Y."/>
            <person name="Mizrachi E."/>
        </authorList>
    </citation>
    <scope>NUCLEOTIDE SEQUENCE</scope>
    <source>
        <tissue evidence="1">Young leaves</tissue>
    </source>
</reference>
<organism evidence="1 2">
    <name type="scientific">Protea cynaroides</name>
    <dbReference type="NCBI Taxonomy" id="273540"/>
    <lineage>
        <taxon>Eukaryota</taxon>
        <taxon>Viridiplantae</taxon>
        <taxon>Streptophyta</taxon>
        <taxon>Embryophyta</taxon>
        <taxon>Tracheophyta</taxon>
        <taxon>Spermatophyta</taxon>
        <taxon>Magnoliopsida</taxon>
        <taxon>Proteales</taxon>
        <taxon>Proteaceae</taxon>
        <taxon>Protea</taxon>
    </lineage>
</organism>
<protein>
    <submittedName>
        <fullName evidence="1">Uncharacterized protein</fullName>
    </submittedName>
</protein>
<dbReference type="EMBL" id="JAMYWD010000005">
    <property type="protein sequence ID" value="KAJ4971767.1"/>
    <property type="molecule type" value="Genomic_DNA"/>
</dbReference>
<dbReference type="Proteomes" id="UP001141806">
    <property type="component" value="Unassembled WGS sequence"/>
</dbReference>
<evidence type="ECO:0000313" key="1">
    <source>
        <dbReference type="EMBL" id="KAJ4971767.1"/>
    </source>
</evidence>
<sequence length="283" mass="29492">MFSIGSGWPAVPGSGGVGRGREYGKGRRDGLGIFLSTVESKLSCGVSQSEMETGISCGLIPRVSAPATLVAPSVSQVVVPAAGDVNGSIGLESQVLSGSAGASSSVLLNELNPRVSRQPLLVDPRVSVPQQAMVSAPSLTNGSTGMVLGFSNGLSPMFSTYLQGGTAIRVSSSPMMVTDRLVQQRLDTETGSSLPVSGGMELDGLWTRASVSNVGATLVRPDLFQMVVRVVALSAKNENLLPVSMVSRETVSVQQQVPMTGIIKGWFISSPRVGRFREVSWVP</sequence>
<name>A0A9Q0KJK0_9MAGN</name>
<accession>A0A9Q0KJK0</accession>